<keyword evidence="4" id="KW-0159">Chromosome partition</keyword>
<organism evidence="10 11">
    <name type="scientific">Paspalum notatum var. saurae</name>
    <dbReference type="NCBI Taxonomy" id="547442"/>
    <lineage>
        <taxon>Eukaryota</taxon>
        <taxon>Viridiplantae</taxon>
        <taxon>Streptophyta</taxon>
        <taxon>Embryophyta</taxon>
        <taxon>Tracheophyta</taxon>
        <taxon>Spermatophyta</taxon>
        <taxon>Magnoliopsida</taxon>
        <taxon>Liliopsida</taxon>
        <taxon>Poales</taxon>
        <taxon>Poaceae</taxon>
        <taxon>PACMAD clade</taxon>
        <taxon>Panicoideae</taxon>
        <taxon>Andropogonodae</taxon>
        <taxon>Paspaleae</taxon>
        <taxon>Paspalinae</taxon>
        <taxon>Paspalum</taxon>
    </lineage>
</organism>
<dbReference type="EMBL" id="CP144748">
    <property type="protein sequence ID" value="WVZ67827.1"/>
    <property type="molecule type" value="Genomic_DNA"/>
</dbReference>
<feature type="region of interest" description="Disordered" evidence="7">
    <location>
        <begin position="962"/>
        <end position="988"/>
    </location>
</feature>
<feature type="domain" description="Rad21/Rec8-like protein N-terminal" evidence="9">
    <location>
        <begin position="1"/>
        <end position="101"/>
    </location>
</feature>
<dbReference type="InterPro" id="IPR039781">
    <property type="entry name" value="Rad21/Rec8-like"/>
</dbReference>
<evidence type="ECO:0000256" key="6">
    <source>
        <dbReference type="ARBA" id="ARBA00064543"/>
    </source>
</evidence>
<dbReference type="GO" id="GO:0007062">
    <property type="term" value="P:sister chromatid cohesion"/>
    <property type="evidence" value="ECO:0007669"/>
    <property type="project" value="InterPro"/>
</dbReference>
<dbReference type="Proteomes" id="UP001341281">
    <property type="component" value="Chromosome 04"/>
</dbReference>
<evidence type="ECO:0000256" key="3">
    <source>
        <dbReference type="ARBA" id="ARBA00022776"/>
    </source>
</evidence>
<dbReference type="GO" id="GO:0005634">
    <property type="term" value="C:nucleus"/>
    <property type="evidence" value="ECO:0007669"/>
    <property type="project" value="UniProtKB-SubCell"/>
</dbReference>
<feature type="domain" description="Rad21/Rec8-like protein C-terminal eukaryotic" evidence="8">
    <location>
        <begin position="1015"/>
        <end position="1064"/>
    </location>
</feature>
<dbReference type="InterPro" id="IPR006909">
    <property type="entry name" value="Rad21/Rec8_C_eu"/>
</dbReference>
<feature type="compositionally biased region" description="Basic residues" evidence="7">
    <location>
        <begin position="598"/>
        <end position="607"/>
    </location>
</feature>
<dbReference type="InterPro" id="IPR006910">
    <property type="entry name" value="Rad21_Rec8_N"/>
</dbReference>
<dbReference type="Pfam" id="PF04825">
    <property type="entry name" value="Rad21_Rec8_N"/>
    <property type="match status" value="1"/>
</dbReference>
<dbReference type="Pfam" id="PF04824">
    <property type="entry name" value="Rad21_Rec8"/>
    <property type="match status" value="1"/>
</dbReference>
<dbReference type="AlphaFoldDB" id="A0AAQ3WN04"/>
<feature type="compositionally biased region" description="Acidic residues" evidence="7">
    <location>
        <begin position="962"/>
        <end position="977"/>
    </location>
</feature>
<sequence>MFYSQFILAKKGPLGTIWIAAHLERKLRKNQVADTDIGVSVDSIIFPDVPIALRLSSHLMLGVVRIYSRKVNYLFHDCSEALLKIKQAFRSTAVDLPPEESTAPYHSITLPETFHLDDFELPEAALEGDFDHHVSTKEQITLQDNPEKAGYSTSQFGLDERFGDGSSSHIGLDLEEELMLNKDHSIHLESDDGVIIQGRLSVPSTDMDIDNNQSKDETAEGYSNMDDGPSNQGKASSLNADDGGGNSIPNWTGYNVQTPDLNDMLLRNEGIAGPSASYYQPSPFECHEPPSPEFISAQAPATPGLMEETVPSRVHESPVLSPQRKASPSSIDETAKADTPAAPASDFLHSATANASDAAGAEVTELGLAKPAQVESSVALQDTDALMQQPASEDLPSQGQTSNLEAATDKLISPDDIAASGETVTVNATIEDIPLAVNGSELCVDGSTEPSVVVNPAQTNGPLVDAQDFHAVRQEMASNDRPNELSTSEFAEPEKMLSAPDVEFNHVNDLGQITAEKGTTESDGSNKIGSLTSRKRHLEDSLPALESEATERFSSQPRGRRNTDFVPGDDDLLASILVGRRTPGLTLDSTPLPPRASSLKRPKLGSRTGTLKRKVQIDDAMVLHADTIRQQLINTEDIRRIRKKAPCTRSEIWMIEKGSLEDDIFNEPIFSCLSEELNNLHNRTYETVHTTVQSMELQGQLDVSQTIAEDSNIVGTSGVLIDDPLVPDGIQTTAENSNIVGTSGAPTIDDLLHAPDGIQSDAIPPDANDGVVATSDLQMPPDNQVNGTPDDFVADTVFQGVTEPAVDNNGNKVVLGDSEHAQTDILDNYRLQDFPFDLQRSMDAKVSSSDVVLDGSGQVSAQSVGDMTREFNDFVHSDSNVFENNEVPTSEITGVEYNQNASGFPQPTEDGNALSAMGDNSGFQENNMGSLMDMDMVNDYGLKECNDFGSAIHGVDTDFLNYDDDGDFDDPNDDGPNPDEFQSLDNSGWSSRTRGVAKYLKTLFDEESGLGRKSVAIDHLVRGKTRKEASRMFFETLVLTTKDYISVDQPNPFDFVSVRPGPKLLKSEF</sequence>
<evidence type="ECO:0000256" key="4">
    <source>
        <dbReference type="ARBA" id="ARBA00022829"/>
    </source>
</evidence>
<feature type="compositionally biased region" description="Polar residues" evidence="7">
    <location>
        <begin position="229"/>
        <end position="239"/>
    </location>
</feature>
<name>A0AAQ3WN04_PASNO</name>
<evidence type="ECO:0000256" key="5">
    <source>
        <dbReference type="ARBA" id="ARBA00023242"/>
    </source>
</evidence>
<evidence type="ECO:0000256" key="7">
    <source>
        <dbReference type="SAM" id="MobiDB-lite"/>
    </source>
</evidence>
<comment type="similarity">
    <text evidence="2">Belongs to the rad21 family.</text>
</comment>
<keyword evidence="3" id="KW-0498">Mitosis</keyword>
<evidence type="ECO:0000259" key="9">
    <source>
        <dbReference type="Pfam" id="PF04825"/>
    </source>
</evidence>
<keyword evidence="3" id="KW-0132">Cell division</keyword>
<evidence type="ECO:0000313" key="11">
    <source>
        <dbReference type="Proteomes" id="UP001341281"/>
    </source>
</evidence>
<feature type="region of interest" description="Disordered" evidence="7">
    <location>
        <begin position="279"/>
        <end position="298"/>
    </location>
</feature>
<keyword evidence="3" id="KW-0131">Cell cycle</keyword>
<feature type="compositionally biased region" description="Polar residues" evidence="7">
    <location>
        <begin position="521"/>
        <end position="532"/>
    </location>
</feature>
<proteinExistence type="inferred from homology"/>
<gene>
    <name evidence="10" type="ORF">U9M48_016856</name>
</gene>
<accession>A0AAQ3WN04</accession>
<dbReference type="GO" id="GO:0008278">
    <property type="term" value="C:cohesin complex"/>
    <property type="evidence" value="ECO:0007669"/>
    <property type="project" value="InterPro"/>
</dbReference>
<evidence type="ECO:0000259" key="8">
    <source>
        <dbReference type="Pfam" id="PF04824"/>
    </source>
</evidence>
<dbReference type="FunFam" id="1.10.10.580:FF:000002">
    <property type="entry name" value="Sister chromatid cohesion 1 protein 4"/>
    <property type="match status" value="1"/>
</dbReference>
<dbReference type="SUPFAM" id="SSF46785">
    <property type="entry name" value="Winged helix' DNA-binding domain"/>
    <property type="match status" value="1"/>
</dbReference>
<keyword evidence="11" id="KW-1185">Reference proteome</keyword>
<dbReference type="GO" id="GO:0007059">
    <property type="term" value="P:chromosome segregation"/>
    <property type="evidence" value="ECO:0007669"/>
    <property type="project" value="UniProtKB-KW"/>
</dbReference>
<keyword evidence="5" id="KW-0539">Nucleus</keyword>
<evidence type="ECO:0000256" key="1">
    <source>
        <dbReference type="ARBA" id="ARBA00004123"/>
    </source>
</evidence>
<evidence type="ECO:0000256" key="2">
    <source>
        <dbReference type="ARBA" id="ARBA00009870"/>
    </source>
</evidence>
<dbReference type="InterPro" id="IPR036390">
    <property type="entry name" value="WH_DNA-bd_sf"/>
</dbReference>
<comment type="subcellular location">
    <subcellularLocation>
        <location evidence="1">Nucleus</location>
    </subcellularLocation>
</comment>
<dbReference type="PANTHER" id="PTHR12585">
    <property type="entry name" value="SCC1 / RAD21 FAMILY MEMBER"/>
    <property type="match status" value="1"/>
</dbReference>
<evidence type="ECO:0000313" key="10">
    <source>
        <dbReference type="EMBL" id="WVZ67827.1"/>
    </source>
</evidence>
<evidence type="ECO:0008006" key="12">
    <source>
        <dbReference type="Google" id="ProtNLM"/>
    </source>
</evidence>
<dbReference type="CDD" id="cd21793">
    <property type="entry name" value="Rad21_Rec8_M_AtSYN1-like"/>
    <property type="match status" value="1"/>
</dbReference>
<feature type="region of interest" description="Disordered" evidence="7">
    <location>
        <begin position="307"/>
        <end position="340"/>
    </location>
</feature>
<comment type="subunit">
    <text evidence="6">Component of the cohesin complex.</text>
</comment>
<feature type="region of interest" description="Disordered" evidence="7">
    <location>
        <begin position="514"/>
        <end position="566"/>
    </location>
</feature>
<dbReference type="InterPro" id="IPR023093">
    <property type="entry name" value="ScpA-like_C"/>
</dbReference>
<feature type="region of interest" description="Disordered" evidence="7">
    <location>
        <begin position="204"/>
        <end position="254"/>
    </location>
</feature>
<dbReference type="GO" id="GO:0003682">
    <property type="term" value="F:chromatin binding"/>
    <property type="evidence" value="ECO:0007669"/>
    <property type="project" value="TreeGrafter"/>
</dbReference>
<reference evidence="10 11" key="1">
    <citation type="submission" date="2024-02" db="EMBL/GenBank/DDBJ databases">
        <title>High-quality chromosome-scale genome assembly of Pensacola bahiagrass (Paspalum notatum Flugge var. saurae).</title>
        <authorList>
            <person name="Vega J.M."/>
            <person name="Podio M."/>
            <person name="Orjuela J."/>
            <person name="Siena L.A."/>
            <person name="Pessino S.C."/>
            <person name="Combes M.C."/>
            <person name="Mariac C."/>
            <person name="Albertini E."/>
            <person name="Pupilli F."/>
            <person name="Ortiz J.P.A."/>
            <person name="Leblanc O."/>
        </authorList>
    </citation>
    <scope>NUCLEOTIDE SEQUENCE [LARGE SCALE GENOMIC DNA]</scope>
    <source>
        <strain evidence="10">R1</strain>
        <tissue evidence="10">Leaf</tissue>
    </source>
</reference>
<dbReference type="PANTHER" id="PTHR12585:SF69">
    <property type="entry name" value="FI11703P"/>
    <property type="match status" value="1"/>
</dbReference>
<protein>
    <recommendedName>
        <fullName evidence="12">Sister chromatid cohesion 1 protein 4</fullName>
    </recommendedName>
</protein>
<feature type="region of interest" description="Disordered" evidence="7">
    <location>
        <begin position="585"/>
        <end position="607"/>
    </location>
</feature>
<dbReference type="Gene3D" id="1.10.10.580">
    <property type="entry name" value="Structural maintenance of chromosome 1. Chain E"/>
    <property type="match status" value="1"/>
</dbReference>
<dbReference type="GO" id="GO:1990414">
    <property type="term" value="P:replication-born double-strand break repair via sister chromatid exchange"/>
    <property type="evidence" value="ECO:0007669"/>
    <property type="project" value="TreeGrafter"/>
</dbReference>